<name>A0A8J3ZPN5_9ACTN</name>
<comment type="caution">
    <text evidence="1">The sequence shown here is derived from an EMBL/GenBank/DDBJ whole genome shotgun (WGS) entry which is preliminary data.</text>
</comment>
<dbReference type="AlphaFoldDB" id="A0A8J3ZPN5"/>
<organism evidence="1 2">
    <name type="scientific">Virgisporangium ochraceum</name>
    <dbReference type="NCBI Taxonomy" id="65505"/>
    <lineage>
        <taxon>Bacteria</taxon>
        <taxon>Bacillati</taxon>
        <taxon>Actinomycetota</taxon>
        <taxon>Actinomycetes</taxon>
        <taxon>Micromonosporales</taxon>
        <taxon>Micromonosporaceae</taxon>
        <taxon>Virgisporangium</taxon>
    </lineage>
</organism>
<dbReference type="EMBL" id="BOPH01000020">
    <property type="protein sequence ID" value="GIJ66708.1"/>
    <property type="molecule type" value="Genomic_DNA"/>
</dbReference>
<evidence type="ECO:0000313" key="2">
    <source>
        <dbReference type="Proteomes" id="UP000635606"/>
    </source>
</evidence>
<protein>
    <recommendedName>
        <fullName evidence="3">Aminoglycoside-2''-adenylyltransferase</fullName>
    </recommendedName>
</protein>
<accession>A0A8J3ZPN5</accession>
<keyword evidence="2" id="KW-1185">Reference proteome</keyword>
<dbReference type="RefSeq" id="WP_203926675.1">
    <property type="nucleotide sequence ID" value="NZ_BOPH01000020.1"/>
</dbReference>
<evidence type="ECO:0008006" key="3">
    <source>
        <dbReference type="Google" id="ProtNLM"/>
    </source>
</evidence>
<proteinExistence type="predicted"/>
<sequence length="202" mass="22392">MDDPVAYVRKLLRGLPVPWYLCGGWSVDAWLGRRTRDHFDVDIAVLHHDQAAVFRHLEGWALVGHDPNVPDDTSEPWTGRHLDMPAHVHVPTAASPLAQPGTVRHSAVEFEFLFNERAGDDLVLGHGVTVPVALAVSETPTGVPAFTPEVVLFYKGVDHVRPRDQADFDALAPTLGPERRSWLHDALRRTDPGHPWLAPIAE</sequence>
<evidence type="ECO:0000313" key="1">
    <source>
        <dbReference type="EMBL" id="GIJ66708.1"/>
    </source>
</evidence>
<dbReference type="Gene3D" id="3.30.460.40">
    <property type="match status" value="1"/>
</dbReference>
<dbReference type="Proteomes" id="UP000635606">
    <property type="component" value="Unassembled WGS sequence"/>
</dbReference>
<gene>
    <name evidence="1" type="ORF">Voc01_016250</name>
</gene>
<dbReference type="Pfam" id="PF10706">
    <property type="entry name" value="Aminoglyc_resit"/>
    <property type="match status" value="1"/>
</dbReference>
<reference evidence="1" key="1">
    <citation type="submission" date="2021-01" db="EMBL/GenBank/DDBJ databases">
        <title>Whole genome shotgun sequence of Virgisporangium ochraceum NBRC 16418.</title>
        <authorList>
            <person name="Komaki H."/>
            <person name="Tamura T."/>
        </authorList>
    </citation>
    <scope>NUCLEOTIDE SEQUENCE</scope>
    <source>
        <strain evidence="1">NBRC 16418</strain>
    </source>
</reference>
<dbReference type="InterPro" id="IPR019646">
    <property type="entry name" value="Aminoglyc_AdlTrfase"/>
</dbReference>